<dbReference type="Proteomes" id="UP000316621">
    <property type="component" value="Chromosome 6"/>
</dbReference>
<dbReference type="Gramene" id="RZC66285">
    <property type="protein sequence ID" value="RZC66285"/>
    <property type="gene ID" value="C5167_009969"/>
</dbReference>
<keyword evidence="1" id="KW-0732">Signal</keyword>
<proteinExistence type="predicted"/>
<keyword evidence="3" id="KW-1185">Reference proteome</keyword>
<organism evidence="2 3">
    <name type="scientific">Papaver somniferum</name>
    <name type="common">Opium poppy</name>
    <dbReference type="NCBI Taxonomy" id="3469"/>
    <lineage>
        <taxon>Eukaryota</taxon>
        <taxon>Viridiplantae</taxon>
        <taxon>Streptophyta</taxon>
        <taxon>Embryophyta</taxon>
        <taxon>Tracheophyta</taxon>
        <taxon>Spermatophyta</taxon>
        <taxon>Magnoliopsida</taxon>
        <taxon>Ranunculales</taxon>
        <taxon>Papaveraceae</taxon>
        <taxon>Papaveroideae</taxon>
        <taxon>Papaver</taxon>
    </lineage>
</organism>
<gene>
    <name evidence="2" type="ORF">C5167_009969</name>
</gene>
<dbReference type="GO" id="GO:0006629">
    <property type="term" value="P:lipid metabolic process"/>
    <property type="evidence" value="ECO:0007669"/>
    <property type="project" value="InterPro"/>
</dbReference>
<protein>
    <submittedName>
        <fullName evidence="2">Uncharacterized protein</fullName>
    </submittedName>
</protein>
<dbReference type="OMA" id="ARTDICH"/>
<accession>A0A4Y7K2U4</accession>
<dbReference type="AlphaFoldDB" id="A0A4Y7K2U4"/>
<evidence type="ECO:0000313" key="3">
    <source>
        <dbReference type="Proteomes" id="UP000316621"/>
    </source>
</evidence>
<sequence length="173" mass="19811">MSILMKLVMVVVMVSSMAMMLCTCQARTDICHPVILVPGSGGNQLEAKLSRDYYKTSSLACRFLTPAHRWFRLWFDLKVLVQPFTECFAERMTLHYDPVKDDYRNARGVETRVPYFGSTEGLQYLNPNPILKDITAYMAPLVESLERQGYVEGQDLFGAPYSCWRGSSFSCWH</sequence>
<dbReference type="PANTHER" id="PTHR11440">
    <property type="entry name" value="LECITHIN-CHOLESTEROL ACYLTRANSFERASE-RELATED"/>
    <property type="match status" value="1"/>
</dbReference>
<dbReference type="EMBL" id="CM010720">
    <property type="protein sequence ID" value="RZC66285.1"/>
    <property type="molecule type" value="Genomic_DNA"/>
</dbReference>
<feature type="chain" id="PRO_5021395113" evidence="1">
    <location>
        <begin position="27"/>
        <end position="173"/>
    </location>
</feature>
<feature type="signal peptide" evidence="1">
    <location>
        <begin position="1"/>
        <end position="26"/>
    </location>
</feature>
<evidence type="ECO:0000256" key="1">
    <source>
        <dbReference type="SAM" id="SignalP"/>
    </source>
</evidence>
<reference evidence="2 3" key="1">
    <citation type="journal article" date="2018" name="Science">
        <title>The opium poppy genome and morphinan production.</title>
        <authorList>
            <person name="Guo L."/>
            <person name="Winzer T."/>
            <person name="Yang X."/>
            <person name="Li Y."/>
            <person name="Ning Z."/>
            <person name="He Z."/>
            <person name="Teodor R."/>
            <person name="Lu Y."/>
            <person name="Bowser T.A."/>
            <person name="Graham I.A."/>
            <person name="Ye K."/>
        </authorList>
    </citation>
    <scope>NUCLEOTIDE SEQUENCE [LARGE SCALE GENOMIC DNA]</scope>
    <source>
        <strain evidence="3">cv. HN1</strain>
        <tissue evidence="2">Leaves</tissue>
    </source>
</reference>
<name>A0A4Y7K2U4_PAPSO</name>
<dbReference type="STRING" id="3469.A0A4Y7K2U4"/>
<dbReference type="InterPro" id="IPR029058">
    <property type="entry name" value="AB_hydrolase_fold"/>
</dbReference>
<dbReference type="Pfam" id="PF02450">
    <property type="entry name" value="LCAT"/>
    <property type="match status" value="1"/>
</dbReference>
<evidence type="ECO:0000313" key="2">
    <source>
        <dbReference type="EMBL" id="RZC66285.1"/>
    </source>
</evidence>
<dbReference type="GO" id="GO:0008374">
    <property type="term" value="F:O-acyltransferase activity"/>
    <property type="evidence" value="ECO:0007669"/>
    <property type="project" value="InterPro"/>
</dbReference>
<dbReference type="InterPro" id="IPR003386">
    <property type="entry name" value="LACT/PDAT_acylTrfase"/>
</dbReference>
<dbReference type="Gene3D" id="3.40.50.1820">
    <property type="entry name" value="alpha/beta hydrolase"/>
    <property type="match status" value="1"/>
</dbReference>